<dbReference type="GeneID" id="101512463"/>
<feature type="compositionally biased region" description="Basic and acidic residues" evidence="6">
    <location>
        <begin position="89"/>
        <end position="103"/>
    </location>
</feature>
<organism evidence="7 8">
    <name type="scientific">Cicer arietinum</name>
    <name type="common">Chickpea</name>
    <name type="synonym">Garbanzo</name>
    <dbReference type="NCBI Taxonomy" id="3827"/>
    <lineage>
        <taxon>Eukaryota</taxon>
        <taxon>Viridiplantae</taxon>
        <taxon>Streptophyta</taxon>
        <taxon>Embryophyta</taxon>
        <taxon>Tracheophyta</taxon>
        <taxon>Spermatophyta</taxon>
        <taxon>Magnoliopsida</taxon>
        <taxon>eudicotyledons</taxon>
        <taxon>Gunneridae</taxon>
        <taxon>Pentapetalae</taxon>
        <taxon>rosids</taxon>
        <taxon>fabids</taxon>
        <taxon>Fabales</taxon>
        <taxon>Fabaceae</taxon>
        <taxon>Papilionoideae</taxon>
        <taxon>50 kb inversion clade</taxon>
        <taxon>NPAAA clade</taxon>
        <taxon>Hologalegina</taxon>
        <taxon>IRL clade</taxon>
        <taxon>Cicereae</taxon>
        <taxon>Cicer</taxon>
    </lineage>
</organism>
<dbReference type="Proteomes" id="UP000087171">
    <property type="component" value="Chromosome Ca7"/>
</dbReference>
<keyword evidence="3" id="KW-0238">DNA-binding</keyword>
<protein>
    <submittedName>
        <fullName evidence="8">B3 domain-containing protein At3g25182-like</fullName>
    </submittedName>
</protein>
<dbReference type="PaxDb" id="3827-XP_004510006.1"/>
<comment type="subcellular location">
    <subcellularLocation>
        <location evidence="1">Nucleus</location>
    </subcellularLocation>
</comment>
<dbReference type="SUPFAM" id="SSF101936">
    <property type="entry name" value="DNA-binding pseudobarrel domain"/>
    <property type="match status" value="1"/>
</dbReference>
<dbReference type="KEGG" id="cam:101512463"/>
<sequence>MLQDIDAMMEKKKSIPFDPKVNFSLNIILAQVAPHFYTDEELSQIEELYQSVFQETKSPFISQNTMKKEKMDNNKKRHRSSDEGSMSCGERRVKPKTIKEKESSQSPKLPIHIMEKITKLNGTNVRYVMCKKLFKTDLNVNNNRLSMPLKKIKCDFLTEIENNILDTKKEDKPLGLEVIVLDPSFREFTMSLKLWKMPKKSKMHSTCVYNLIKNWRFLVSQNNFKEDQELNIWSFRVNGKLHFLLDD</sequence>
<evidence type="ECO:0000256" key="2">
    <source>
        <dbReference type="ARBA" id="ARBA00023015"/>
    </source>
</evidence>
<dbReference type="InterPro" id="IPR005508">
    <property type="entry name" value="At2g31720-like"/>
</dbReference>
<accession>A0A1S2YU78</accession>
<dbReference type="OrthoDB" id="1935604at2759"/>
<keyword evidence="4" id="KW-0804">Transcription</keyword>
<feature type="region of interest" description="Disordered" evidence="6">
    <location>
        <begin position="61"/>
        <end position="106"/>
    </location>
</feature>
<dbReference type="Pfam" id="PF03754">
    <property type="entry name" value="At2g31720-like"/>
    <property type="match status" value="1"/>
</dbReference>
<reference evidence="8" key="2">
    <citation type="submission" date="2025-08" db="UniProtKB">
        <authorList>
            <consortium name="RefSeq"/>
        </authorList>
    </citation>
    <scope>IDENTIFICATION</scope>
    <source>
        <tissue evidence="8">Etiolated seedlings</tissue>
    </source>
</reference>
<keyword evidence="5" id="KW-0539">Nucleus</keyword>
<dbReference type="PANTHER" id="PTHR31541:SF33">
    <property type="entry name" value="DUF313 DOMAIN PROTEIN"/>
    <property type="match status" value="1"/>
</dbReference>
<keyword evidence="7" id="KW-1185">Reference proteome</keyword>
<evidence type="ECO:0000313" key="7">
    <source>
        <dbReference type="Proteomes" id="UP000087171"/>
    </source>
</evidence>
<evidence type="ECO:0000256" key="1">
    <source>
        <dbReference type="ARBA" id="ARBA00004123"/>
    </source>
</evidence>
<evidence type="ECO:0000256" key="4">
    <source>
        <dbReference type="ARBA" id="ARBA00023163"/>
    </source>
</evidence>
<dbReference type="AlphaFoldDB" id="A0A1S2YU78"/>
<reference evidence="7" key="1">
    <citation type="journal article" date="2013" name="Nat. Biotechnol.">
        <title>Draft genome sequence of chickpea (Cicer arietinum) provides a resource for trait improvement.</title>
        <authorList>
            <person name="Varshney R.K."/>
            <person name="Song C."/>
            <person name="Saxena R.K."/>
            <person name="Azam S."/>
            <person name="Yu S."/>
            <person name="Sharpe A.G."/>
            <person name="Cannon S."/>
            <person name="Baek J."/>
            <person name="Rosen B.D."/>
            <person name="Tar'an B."/>
            <person name="Millan T."/>
            <person name="Zhang X."/>
            <person name="Ramsay L.D."/>
            <person name="Iwata A."/>
            <person name="Wang Y."/>
            <person name="Nelson W."/>
            <person name="Farmer A.D."/>
            <person name="Gaur P.M."/>
            <person name="Soderlund C."/>
            <person name="Penmetsa R.V."/>
            <person name="Xu C."/>
            <person name="Bharti A.K."/>
            <person name="He W."/>
            <person name="Winter P."/>
            <person name="Zhao S."/>
            <person name="Hane J.K."/>
            <person name="Carrasquilla-Garcia N."/>
            <person name="Condie J.A."/>
            <person name="Upadhyaya H.D."/>
            <person name="Luo M.C."/>
            <person name="Thudi M."/>
            <person name="Gowda C.L."/>
            <person name="Singh N.P."/>
            <person name="Lichtenzveig J."/>
            <person name="Gali K.K."/>
            <person name="Rubio J."/>
            <person name="Nadarajan N."/>
            <person name="Dolezel J."/>
            <person name="Bansal K.C."/>
            <person name="Xu X."/>
            <person name="Edwards D."/>
            <person name="Zhang G."/>
            <person name="Kahl G."/>
            <person name="Gil J."/>
            <person name="Singh K.B."/>
            <person name="Datta S.K."/>
            <person name="Jackson S.A."/>
            <person name="Wang J."/>
            <person name="Cook D.R."/>
        </authorList>
    </citation>
    <scope>NUCLEOTIDE SEQUENCE [LARGE SCALE GENOMIC DNA]</scope>
    <source>
        <strain evidence="7">cv. CDC Frontier</strain>
    </source>
</reference>
<dbReference type="InterPro" id="IPR015300">
    <property type="entry name" value="DNA-bd_pseudobarrel_sf"/>
</dbReference>
<dbReference type="GO" id="GO:0005634">
    <property type="term" value="C:nucleus"/>
    <property type="evidence" value="ECO:0007669"/>
    <property type="project" value="UniProtKB-SubCell"/>
</dbReference>
<dbReference type="GO" id="GO:0003677">
    <property type="term" value="F:DNA binding"/>
    <property type="evidence" value="ECO:0007669"/>
    <property type="project" value="UniProtKB-KW"/>
</dbReference>
<name>A0A1S2YU78_CICAR</name>
<proteinExistence type="predicted"/>
<dbReference type="RefSeq" id="XP_004510006.1">
    <property type="nucleotide sequence ID" value="XM_004509949.1"/>
</dbReference>
<keyword evidence="2" id="KW-0805">Transcription regulation</keyword>
<evidence type="ECO:0000313" key="8">
    <source>
        <dbReference type="RefSeq" id="XP_004510006.1"/>
    </source>
</evidence>
<evidence type="ECO:0000256" key="6">
    <source>
        <dbReference type="SAM" id="MobiDB-lite"/>
    </source>
</evidence>
<evidence type="ECO:0000256" key="5">
    <source>
        <dbReference type="ARBA" id="ARBA00023242"/>
    </source>
</evidence>
<evidence type="ECO:0000256" key="3">
    <source>
        <dbReference type="ARBA" id="ARBA00023125"/>
    </source>
</evidence>
<gene>
    <name evidence="8" type="primary">LOC101512463</name>
</gene>
<dbReference type="Gene3D" id="2.40.330.10">
    <property type="entry name" value="DNA-binding pseudobarrel domain"/>
    <property type="match status" value="1"/>
</dbReference>
<dbReference type="PANTHER" id="PTHR31541">
    <property type="entry name" value="B3 DOMAIN PLANT PROTEIN-RELATED"/>
    <property type="match status" value="1"/>
</dbReference>